<dbReference type="OMA" id="QECFCAN"/>
<dbReference type="Proteomes" id="UP000030686">
    <property type="component" value="Unassembled WGS sequence"/>
</dbReference>
<proteinExistence type="predicted"/>
<keyword evidence="3" id="KW-1185">Reference proteome</keyword>
<dbReference type="AlphaFoldDB" id="W6QFM3"/>
<gene>
    <name evidence="2" type="ORF">PROQFM164_S01g002248</name>
</gene>
<organism evidence="2 3">
    <name type="scientific">Penicillium roqueforti (strain FM164)</name>
    <dbReference type="NCBI Taxonomy" id="1365484"/>
    <lineage>
        <taxon>Eukaryota</taxon>
        <taxon>Fungi</taxon>
        <taxon>Dikarya</taxon>
        <taxon>Ascomycota</taxon>
        <taxon>Pezizomycotina</taxon>
        <taxon>Eurotiomycetes</taxon>
        <taxon>Eurotiomycetidae</taxon>
        <taxon>Eurotiales</taxon>
        <taxon>Aspergillaceae</taxon>
        <taxon>Penicillium</taxon>
    </lineage>
</organism>
<evidence type="ECO:0008006" key="4">
    <source>
        <dbReference type="Google" id="ProtNLM"/>
    </source>
</evidence>
<protein>
    <recommendedName>
        <fullName evidence="4">Extracellular membrane protein, CFEM domain</fullName>
    </recommendedName>
</protein>
<sequence length="238" mass="23964">MRSFITASVLIAGALAQSTEDYLKCASAAFSNINTSNFTSCSTKTSQECFCANKSLIKALTTSTAPACAGLDLTSLTTSLCSNTTDAAPARHASRPMQLADKKRAFAPAPAPEREAEAAVPHVVYVTETRTDCSCKSTPVAERPMHVSQIPVDVPASSAASMAVEASSTPASRLHGLMGGAASSSVIFGPQATSSAVPSGVDPTRFSPFKGAAAAGASVHGGVAVLGVAAAMAVVVAL</sequence>
<evidence type="ECO:0000313" key="3">
    <source>
        <dbReference type="Proteomes" id="UP000030686"/>
    </source>
</evidence>
<dbReference type="OrthoDB" id="4364984at2759"/>
<feature type="chain" id="PRO_5004881996" description="Extracellular membrane protein, CFEM domain" evidence="1">
    <location>
        <begin position="17"/>
        <end position="238"/>
    </location>
</feature>
<name>W6QFM3_PENRF</name>
<dbReference type="EMBL" id="HG792015">
    <property type="protein sequence ID" value="CDM28437.1"/>
    <property type="molecule type" value="Genomic_DNA"/>
</dbReference>
<evidence type="ECO:0000256" key="1">
    <source>
        <dbReference type="SAM" id="SignalP"/>
    </source>
</evidence>
<accession>W6QFM3</accession>
<feature type="signal peptide" evidence="1">
    <location>
        <begin position="1"/>
        <end position="16"/>
    </location>
</feature>
<keyword evidence="1" id="KW-0732">Signal</keyword>
<reference evidence="2" key="1">
    <citation type="journal article" date="2014" name="Nat. Commun.">
        <title>Multiple recent horizontal transfers of a large genomic region in cheese making fungi.</title>
        <authorList>
            <person name="Cheeseman K."/>
            <person name="Ropars J."/>
            <person name="Renault P."/>
            <person name="Dupont J."/>
            <person name="Gouzy J."/>
            <person name="Branca A."/>
            <person name="Abraham A.L."/>
            <person name="Ceppi M."/>
            <person name="Conseiller E."/>
            <person name="Debuchy R."/>
            <person name="Malagnac F."/>
            <person name="Goarin A."/>
            <person name="Silar P."/>
            <person name="Lacoste S."/>
            <person name="Sallet E."/>
            <person name="Bensimon A."/>
            <person name="Giraud T."/>
            <person name="Brygoo Y."/>
        </authorList>
    </citation>
    <scope>NUCLEOTIDE SEQUENCE [LARGE SCALE GENOMIC DNA]</scope>
    <source>
        <strain evidence="2">FM164</strain>
    </source>
</reference>
<evidence type="ECO:0000313" key="2">
    <source>
        <dbReference type="EMBL" id="CDM28437.1"/>
    </source>
</evidence>